<dbReference type="EMBL" id="CP021422">
    <property type="protein sequence ID" value="ASB40260.1"/>
    <property type="molecule type" value="Genomic_DNA"/>
</dbReference>
<evidence type="ECO:0000313" key="3">
    <source>
        <dbReference type="Proteomes" id="UP000196710"/>
    </source>
</evidence>
<feature type="transmembrane region" description="Helical" evidence="1">
    <location>
        <begin position="23"/>
        <end position="47"/>
    </location>
</feature>
<reference evidence="3" key="1">
    <citation type="submission" date="2017-05" db="EMBL/GenBank/DDBJ databases">
        <title>Improved OligoMM genomes.</title>
        <authorList>
            <person name="Garzetti D."/>
        </authorList>
    </citation>
    <scope>NUCLEOTIDE SEQUENCE [LARGE SCALE GENOMIC DNA]</scope>
    <source>
        <strain evidence="3">KB18</strain>
    </source>
</reference>
<accession>A0ABN5A0L1</accession>
<keyword evidence="3" id="KW-1185">Reference proteome</keyword>
<name>A0ABN5A0L1_9FIRM</name>
<protein>
    <submittedName>
        <fullName evidence="2">Uncharacterized protein</fullName>
    </submittedName>
</protein>
<keyword evidence="1" id="KW-0812">Transmembrane</keyword>
<proteinExistence type="predicted"/>
<dbReference type="Proteomes" id="UP000196710">
    <property type="component" value="Chromosome"/>
</dbReference>
<evidence type="ECO:0000256" key="1">
    <source>
        <dbReference type="SAM" id="Phobius"/>
    </source>
</evidence>
<evidence type="ECO:0000313" key="2">
    <source>
        <dbReference type="EMBL" id="ASB40260.1"/>
    </source>
</evidence>
<sequence length="71" mass="8332">MVSGEVILCVLDMTWWLDRFTHLFWISCQGAIFFLVIVPVVWQYHILWAGMCKIMKSDVSQKKVQPSEREG</sequence>
<keyword evidence="1" id="KW-0472">Membrane</keyword>
<organism evidence="2 3">
    <name type="scientific">Acutalibacter muris</name>
    <dbReference type="NCBI Taxonomy" id="1796620"/>
    <lineage>
        <taxon>Bacteria</taxon>
        <taxon>Bacillati</taxon>
        <taxon>Bacillota</taxon>
        <taxon>Clostridia</taxon>
        <taxon>Eubacteriales</taxon>
        <taxon>Acutalibacteraceae</taxon>
        <taxon>Acutalibacter</taxon>
    </lineage>
</organism>
<gene>
    <name evidence="2" type="ORF">ADH66_06065</name>
</gene>
<keyword evidence="1" id="KW-1133">Transmembrane helix</keyword>